<dbReference type="Proteomes" id="UP000009138">
    <property type="component" value="Unassembled WGS sequence"/>
</dbReference>
<protein>
    <submittedName>
        <fullName evidence="1">Uncharacterized protein</fullName>
    </submittedName>
</protein>
<evidence type="ECO:0000313" key="1">
    <source>
        <dbReference type="EMBL" id="EIE76066.1"/>
    </source>
</evidence>
<keyword evidence="2" id="KW-1185">Reference proteome</keyword>
<dbReference type="RefSeq" id="XP_067511462.1">
    <property type="nucleotide sequence ID" value="XM_067655361.1"/>
</dbReference>
<dbReference type="VEuPathDB" id="FungiDB:RO3G_00770"/>
<dbReference type="InParanoid" id="I1BIN6"/>
<evidence type="ECO:0000313" key="2">
    <source>
        <dbReference type="Proteomes" id="UP000009138"/>
    </source>
</evidence>
<dbReference type="GeneID" id="93607742"/>
<accession>I1BIN6</accession>
<reference evidence="1 2" key="1">
    <citation type="journal article" date="2009" name="PLoS Genet.">
        <title>Genomic analysis of the basal lineage fungus Rhizopus oryzae reveals a whole-genome duplication.</title>
        <authorList>
            <person name="Ma L.-J."/>
            <person name="Ibrahim A.S."/>
            <person name="Skory C."/>
            <person name="Grabherr M.G."/>
            <person name="Burger G."/>
            <person name="Butler M."/>
            <person name="Elias M."/>
            <person name="Idnurm A."/>
            <person name="Lang B.F."/>
            <person name="Sone T."/>
            <person name="Abe A."/>
            <person name="Calvo S.E."/>
            <person name="Corrochano L.M."/>
            <person name="Engels R."/>
            <person name="Fu J."/>
            <person name="Hansberg W."/>
            <person name="Kim J.-M."/>
            <person name="Kodira C.D."/>
            <person name="Koehrsen M.J."/>
            <person name="Liu B."/>
            <person name="Miranda-Saavedra D."/>
            <person name="O'Leary S."/>
            <person name="Ortiz-Castellanos L."/>
            <person name="Poulter R."/>
            <person name="Rodriguez-Romero J."/>
            <person name="Ruiz-Herrera J."/>
            <person name="Shen Y.-Q."/>
            <person name="Zeng Q."/>
            <person name="Galagan J."/>
            <person name="Birren B.W."/>
            <person name="Cuomo C.A."/>
            <person name="Wickes B.L."/>
        </authorList>
    </citation>
    <scope>NUCLEOTIDE SEQUENCE [LARGE SCALE GENOMIC DNA]</scope>
    <source>
        <strain evidence="2">RA 99-880 / ATCC MYA-4621 / FGSC 9543 / NRRL 43880</strain>
    </source>
</reference>
<name>I1BIN6_RHIO9</name>
<dbReference type="AlphaFoldDB" id="I1BIN6"/>
<sequence length="52" mass="6145">MQNLMHKAWSHFESGQLKTSYQLYIQALLSAIEELGKLEFNNQRKFLFGNLK</sequence>
<gene>
    <name evidence="1" type="ORF">RO3G_00770</name>
</gene>
<proteinExistence type="predicted"/>
<organism evidence="1 2">
    <name type="scientific">Rhizopus delemar (strain RA 99-880 / ATCC MYA-4621 / FGSC 9543 / NRRL 43880)</name>
    <name type="common">Mucormycosis agent</name>
    <name type="synonym">Rhizopus arrhizus var. delemar</name>
    <dbReference type="NCBI Taxonomy" id="246409"/>
    <lineage>
        <taxon>Eukaryota</taxon>
        <taxon>Fungi</taxon>
        <taxon>Fungi incertae sedis</taxon>
        <taxon>Mucoromycota</taxon>
        <taxon>Mucoromycotina</taxon>
        <taxon>Mucoromycetes</taxon>
        <taxon>Mucorales</taxon>
        <taxon>Mucorineae</taxon>
        <taxon>Rhizopodaceae</taxon>
        <taxon>Rhizopus</taxon>
    </lineage>
</organism>
<dbReference type="EMBL" id="CH476732">
    <property type="protein sequence ID" value="EIE76066.1"/>
    <property type="molecule type" value="Genomic_DNA"/>
</dbReference>